<accession>A0A261VQJ7</accession>
<keyword evidence="8" id="KW-1185">Reference proteome</keyword>
<dbReference type="SMART" id="SM01144">
    <property type="entry name" value="DTW"/>
    <property type="match status" value="1"/>
</dbReference>
<evidence type="ECO:0000256" key="3">
    <source>
        <dbReference type="ARBA" id="ARBA00022691"/>
    </source>
</evidence>
<comment type="caution">
    <text evidence="7">The sequence shown here is derived from an EMBL/GenBank/DDBJ whole genome shotgun (WGS) entry which is preliminary data.</text>
</comment>
<sequence length="221" mass="24032">MHTFQNRRNSAAPGRRPTCARCLRPQSHCLCARIPSLDSRTRILVLQHPDESRHALNTARLAVLGLRNASLHVGTRHDPALWRVDGYQARLLFPGPDAAVLQATPADATPTLLVVPDGTWRQARQLLAGNPELAALPRVTVPSDAVSRYRVRHVALPQALATIEAVAAALAALEAPRAFDALLAPFEALVAGQIEAMGQARYERHHVRREGSRMARDGEGG</sequence>
<keyword evidence="2" id="KW-0808">Transferase</keyword>
<gene>
    <name evidence="7" type="ORF">CAL24_13140</name>
</gene>
<dbReference type="GO" id="GO:0016432">
    <property type="term" value="F:tRNA-uridine aminocarboxypropyltransferase activity"/>
    <property type="evidence" value="ECO:0007669"/>
    <property type="project" value="UniProtKB-EC"/>
</dbReference>
<dbReference type="GO" id="GO:0008033">
    <property type="term" value="P:tRNA processing"/>
    <property type="evidence" value="ECO:0007669"/>
    <property type="project" value="UniProtKB-KW"/>
</dbReference>
<organism evidence="7 8">
    <name type="scientific">Bordetella genomosp. 2</name>
    <dbReference type="NCBI Taxonomy" id="1983456"/>
    <lineage>
        <taxon>Bacteria</taxon>
        <taxon>Pseudomonadati</taxon>
        <taxon>Pseudomonadota</taxon>
        <taxon>Betaproteobacteria</taxon>
        <taxon>Burkholderiales</taxon>
        <taxon>Alcaligenaceae</taxon>
        <taxon>Bordetella</taxon>
    </lineage>
</organism>
<dbReference type="PANTHER" id="PTHR21392:SF0">
    <property type="entry name" value="TRNA-URIDINE AMINOCARBOXYPROPYLTRANSFERASE 2"/>
    <property type="match status" value="1"/>
</dbReference>
<dbReference type="InterPro" id="IPR039262">
    <property type="entry name" value="DTWD2/TAPT"/>
</dbReference>
<dbReference type="Pfam" id="PF03942">
    <property type="entry name" value="DTW"/>
    <property type="match status" value="1"/>
</dbReference>
<evidence type="ECO:0000259" key="6">
    <source>
        <dbReference type="SMART" id="SM01144"/>
    </source>
</evidence>
<evidence type="ECO:0000256" key="5">
    <source>
        <dbReference type="ARBA" id="ARBA00034489"/>
    </source>
</evidence>
<dbReference type="InterPro" id="IPR005636">
    <property type="entry name" value="DTW"/>
</dbReference>
<reference evidence="8" key="1">
    <citation type="submission" date="2017-05" db="EMBL/GenBank/DDBJ databases">
        <title>Complete and WGS of Bordetella genogroups.</title>
        <authorList>
            <person name="Spilker T."/>
            <person name="Lipuma J."/>
        </authorList>
    </citation>
    <scope>NUCLEOTIDE SEQUENCE [LARGE SCALE GENOMIC DNA]</scope>
    <source>
        <strain evidence="8">AU8256</strain>
    </source>
</reference>
<dbReference type="EMBL" id="NEVT01000006">
    <property type="protein sequence ID" value="OZI76117.1"/>
    <property type="molecule type" value="Genomic_DNA"/>
</dbReference>
<dbReference type="AlphaFoldDB" id="A0A261VQJ7"/>
<protein>
    <recommendedName>
        <fullName evidence="1">tRNA-uridine aminocarboxypropyltransferase</fullName>
        <ecNumber evidence="1">2.5.1.25</ecNumber>
    </recommendedName>
</protein>
<evidence type="ECO:0000256" key="4">
    <source>
        <dbReference type="ARBA" id="ARBA00022694"/>
    </source>
</evidence>
<evidence type="ECO:0000256" key="2">
    <source>
        <dbReference type="ARBA" id="ARBA00022679"/>
    </source>
</evidence>
<evidence type="ECO:0000313" key="7">
    <source>
        <dbReference type="EMBL" id="OZI76117.1"/>
    </source>
</evidence>
<feature type="domain" description="DTW" evidence="6">
    <location>
        <begin position="15"/>
        <end position="198"/>
    </location>
</feature>
<evidence type="ECO:0000256" key="1">
    <source>
        <dbReference type="ARBA" id="ARBA00012386"/>
    </source>
</evidence>
<dbReference type="RefSeq" id="WP_094806922.1">
    <property type="nucleotide sequence ID" value="NZ_NEVT01000006.1"/>
</dbReference>
<name>A0A261VQJ7_9BORD</name>
<keyword evidence="3" id="KW-0949">S-adenosyl-L-methionine</keyword>
<comment type="similarity">
    <text evidence="5">Belongs to the TDD superfamily. DTWD2 family.</text>
</comment>
<dbReference type="EC" id="2.5.1.25" evidence="1"/>
<proteinExistence type="inferred from homology"/>
<dbReference type="PANTHER" id="PTHR21392">
    <property type="entry name" value="TRNA-URIDINE AMINOCARBOXYPROPYLTRANSFERASE 2"/>
    <property type="match status" value="1"/>
</dbReference>
<keyword evidence="4" id="KW-0819">tRNA processing</keyword>
<dbReference type="Proteomes" id="UP000215633">
    <property type="component" value="Unassembled WGS sequence"/>
</dbReference>
<evidence type="ECO:0000313" key="8">
    <source>
        <dbReference type="Proteomes" id="UP000215633"/>
    </source>
</evidence>